<dbReference type="Pfam" id="PF00400">
    <property type="entry name" value="WD40"/>
    <property type="match status" value="3"/>
</dbReference>
<accession>K8F352</accession>
<feature type="region of interest" description="Disordered" evidence="4">
    <location>
        <begin position="548"/>
        <end position="568"/>
    </location>
</feature>
<dbReference type="eggNOG" id="KOG0318">
    <property type="taxonomic scope" value="Eukaryota"/>
</dbReference>
<dbReference type="Gene3D" id="2.130.10.10">
    <property type="entry name" value="YVTN repeat-like/Quinoprotein amine dehydrogenase"/>
    <property type="match status" value="2"/>
</dbReference>
<dbReference type="OrthoDB" id="2306at2759"/>
<reference evidence="5 6" key="1">
    <citation type="submission" date="2011-10" db="EMBL/GenBank/DDBJ databases">
        <authorList>
            <person name="Genoscope - CEA"/>
        </authorList>
    </citation>
    <scope>NUCLEOTIDE SEQUENCE [LARGE SCALE GENOMIC DNA]</scope>
    <source>
        <strain evidence="5 6">RCC 1105</strain>
    </source>
</reference>
<evidence type="ECO:0000313" key="6">
    <source>
        <dbReference type="Proteomes" id="UP000198341"/>
    </source>
</evidence>
<dbReference type="GeneID" id="19012005"/>
<feature type="repeat" description="WD" evidence="3">
    <location>
        <begin position="697"/>
        <end position="738"/>
    </location>
</feature>
<feature type="compositionally biased region" description="Acidic residues" evidence="4">
    <location>
        <begin position="734"/>
        <end position="744"/>
    </location>
</feature>
<dbReference type="PROSITE" id="PS50082">
    <property type="entry name" value="WD_REPEATS_2"/>
    <property type="match status" value="3"/>
</dbReference>
<dbReference type="InterPro" id="IPR015943">
    <property type="entry name" value="WD40/YVTN_repeat-like_dom_sf"/>
</dbReference>
<feature type="compositionally biased region" description="Acidic residues" evidence="4">
    <location>
        <begin position="550"/>
        <end position="562"/>
    </location>
</feature>
<dbReference type="GO" id="GO:0030864">
    <property type="term" value="C:cortical actin cytoskeleton"/>
    <property type="evidence" value="ECO:0007669"/>
    <property type="project" value="TreeGrafter"/>
</dbReference>
<dbReference type="SUPFAM" id="SSF50978">
    <property type="entry name" value="WD40 repeat-like"/>
    <property type="match status" value="2"/>
</dbReference>
<feature type="repeat" description="WD" evidence="3">
    <location>
        <begin position="773"/>
        <end position="801"/>
    </location>
</feature>
<dbReference type="RefSeq" id="XP_007509447.1">
    <property type="nucleotide sequence ID" value="XM_007509385.1"/>
</dbReference>
<dbReference type="SMART" id="SM00320">
    <property type="entry name" value="WD40"/>
    <property type="match status" value="6"/>
</dbReference>
<evidence type="ECO:0000256" key="1">
    <source>
        <dbReference type="ARBA" id="ARBA00022574"/>
    </source>
</evidence>
<dbReference type="PANTHER" id="PTHR19856:SF0">
    <property type="entry name" value="WD REPEAT-CONTAINING PROTEIN 1"/>
    <property type="match status" value="1"/>
</dbReference>
<keyword evidence="1 3" id="KW-0853">WD repeat</keyword>
<keyword evidence="2" id="KW-0677">Repeat</keyword>
<dbReference type="InterPro" id="IPR001680">
    <property type="entry name" value="WD40_rpt"/>
</dbReference>
<gene>
    <name evidence="5" type="ordered locus">Bathy13g00470</name>
</gene>
<dbReference type="STRING" id="41875.K8F352"/>
<dbReference type="KEGG" id="bpg:Bathy13g00470"/>
<dbReference type="Proteomes" id="UP000198341">
    <property type="component" value="Chromosome 13"/>
</dbReference>
<feature type="region of interest" description="Disordered" evidence="4">
    <location>
        <begin position="731"/>
        <end position="750"/>
    </location>
</feature>
<feature type="repeat" description="WD" evidence="3">
    <location>
        <begin position="90"/>
        <end position="111"/>
    </location>
</feature>
<proteinExistence type="predicted"/>
<dbReference type="AlphaFoldDB" id="K8F352"/>
<dbReference type="InterPro" id="IPR036322">
    <property type="entry name" value="WD40_repeat_dom_sf"/>
</dbReference>
<organism evidence="5 6">
    <name type="scientific">Bathycoccus prasinos</name>
    <dbReference type="NCBI Taxonomy" id="41875"/>
    <lineage>
        <taxon>Eukaryota</taxon>
        <taxon>Viridiplantae</taxon>
        <taxon>Chlorophyta</taxon>
        <taxon>Mamiellophyceae</taxon>
        <taxon>Mamiellales</taxon>
        <taxon>Bathycoccaceae</taxon>
        <taxon>Bathycoccus</taxon>
    </lineage>
</organism>
<evidence type="ECO:0000313" key="5">
    <source>
        <dbReference type="EMBL" id="CCO19250.1"/>
    </source>
</evidence>
<dbReference type="EMBL" id="FO082266">
    <property type="protein sequence ID" value="CCO19250.1"/>
    <property type="molecule type" value="Genomic_DNA"/>
</dbReference>
<keyword evidence="6" id="KW-1185">Reference proteome</keyword>
<dbReference type="PANTHER" id="PTHR19856">
    <property type="entry name" value="WD-REPEATCONTAINING PROTEIN WDR1"/>
    <property type="match status" value="1"/>
</dbReference>
<evidence type="ECO:0000256" key="3">
    <source>
        <dbReference type="PROSITE-ProRule" id="PRU00221"/>
    </source>
</evidence>
<dbReference type="GO" id="GO:0051015">
    <property type="term" value="F:actin filament binding"/>
    <property type="evidence" value="ECO:0007669"/>
    <property type="project" value="TreeGrafter"/>
</dbReference>
<evidence type="ECO:0000256" key="2">
    <source>
        <dbReference type="ARBA" id="ARBA00022737"/>
    </source>
</evidence>
<dbReference type="GO" id="GO:0030042">
    <property type="term" value="P:actin filament depolymerization"/>
    <property type="evidence" value="ECO:0007669"/>
    <property type="project" value="TreeGrafter"/>
</dbReference>
<protein>
    <submittedName>
        <fullName evidence="5">WD repeat-containing protein 1</fullName>
    </submittedName>
</protein>
<name>K8F352_9CHLO</name>
<evidence type="ECO:0000256" key="4">
    <source>
        <dbReference type="SAM" id="MobiDB-lite"/>
    </source>
</evidence>
<sequence>MEQTQILPPVQTTKRGERAHVHAFSSSLTKKNESSQFSCTYVNEKTGKAYIVTFLGRTQRKKTTVEHQHAKITCVCPFAPPFDTKKHMAASGASDGSIQIWSLETGALIKRHEKVLAGPVRDVCWSFDGAKVLLAGEGREQFAKCVDAETGTAVKDLSGATKACTTVCGSRKGKPHRVITGSEDFRVRFYTGGPPFQLEQRERAKRRTHTHEKYINEVRMSRDDKYVLSAAGDGIGVWDVETLEMVGDEGRVAAKDGSTYGVAWLDDDEDEENNTIYRFVSSGADKMVKLWKVKDVVRERQVGVDVEIVEILKKTDEEGEEEDDVRLVVKPKTEQHVAKHVTLEDAYSCCGAETTVDDMQIGVCASAETVVSCGLSGKMTVLDVVEVDDKDEFGERKKKKQLRFREEILGHSRPITAMCSVDVSSGSSSSTEKKYQVWTASIRREDDPRPKILVCEYVPETKTIENVREVIKNTPLKKVTKLVNCGNDIVAAIGFDDHLRFASVKDMAFIDDDFDNSNDNNDQECHRRAVKFEQQPIDVCVVSVSVSISQDEEEEEEEEEEPLLPKTTKVTTKEVHHCELMITFANGLAKLVPIEYEKSSSSSDNNGGGGELKILFDKIQQIDVRTTIQTTTIQTTTTRRKKEVELSCGRAVQFSSGGGGEKTLFAFGCADEAAVYIFERRNEDGVVEHKQTLERSNASSSCNITCIDFAPNGKHLAVGDSNREIVLWTTTSNAEDEDEDDKDEEERKQEETKEELFFRLLKPRDRRHSKFLHSSRIEDVHWSRSSTSFLSCSLDGRAKIWRNVVRKSSSKSSAVKVVEEDVNAVRGGVRFAQLLYVNNENDENFDKENEDDLETANAHLVCVGADCAVRFFAHTPS</sequence>